<dbReference type="AlphaFoldDB" id="A0A1M6HJK1"/>
<dbReference type="RefSeq" id="WP_073312315.1">
    <property type="nucleotide sequence ID" value="NZ_FQZI01000015.1"/>
</dbReference>
<organism evidence="1 2">
    <name type="scientific">Flavobacterium terrae</name>
    <dbReference type="NCBI Taxonomy" id="415425"/>
    <lineage>
        <taxon>Bacteria</taxon>
        <taxon>Pseudomonadati</taxon>
        <taxon>Bacteroidota</taxon>
        <taxon>Flavobacteriia</taxon>
        <taxon>Flavobacteriales</taxon>
        <taxon>Flavobacteriaceae</taxon>
        <taxon>Flavobacterium</taxon>
    </lineage>
</organism>
<sequence>MKEIEKELNIIFNEHKQKYIDVFDNSKGLLAKQNNATNFTPIFKSLTDELISKSNEFLEKNENYSKTEIENLIKDKVKEFNQYLISPF</sequence>
<dbReference type="STRING" id="415425.SAMN05444363_0033"/>
<name>A0A1M6HJK1_9FLAO</name>
<dbReference type="EMBL" id="FQZI01000015">
    <property type="protein sequence ID" value="SHJ22406.1"/>
    <property type="molecule type" value="Genomic_DNA"/>
</dbReference>
<evidence type="ECO:0000313" key="1">
    <source>
        <dbReference type="EMBL" id="SHJ22406.1"/>
    </source>
</evidence>
<dbReference type="OrthoDB" id="1452269at2"/>
<reference evidence="2" key="1">
    <citation type="submission" date="2016-11" db="EMBL/GenBank/DDBJ databases">
        <authorList>
            <person name="Varghese N."/>
            <person name="Submissions S."/>
        </authorList>
    </citation>
    <scope>NUCLEOTIDE SEQUENCE [LARGE SCALE GENOMIC DNA]</scope>
    <source>
        <strain evidence="2">DSM 18829</strain>
    </source>
</reference>
<evidence type="ECO:0000313" key="2">
    <source>
        <dbReference type="Proteomes" id="UP000184488"/>
    </source>
</evidence>
<dbReference type="Proteomes" id="UP000184488">
    <property type="component" value="Unassembled WGS sequence"/>
</dbReference>
<accession>A0A1M6HJK1</accession>
<gene>
    <name evidence="1" type="ORF">SAMN05444363_0033</name>
</gene>
<proteinExistence type="predicted"/>
<protein>
    <submittedName>
        <fullName evidence="1">Uncharacterized protein</fullName>
    </submittedName>
</protein>
<keyword evidence="2" id="KW-1185">Reference proteome</keyword>